<keyword evidence="2" id="KW-1185">Reference proteome</keyword>
<evidence type="ECO:0000313" key="1">
    <source>
        <dbReference type="EMBL" id="GKX68948.1"/>
    </source>
</evidence>
<comment type="caution">
    <text evidence="1">The sequence shown here is derived from an EMBL/GenBank/DDBJ whole genome shotgun (WGS) entry which is preliminary data.</text>
</comment>
<accession>A0ACB5RIP4</accession>
<protein>
    <submittedName>
        <fullName evidence="1">Uncharacterized protein</fullName>
    </submittedName>
</protein>
<organism evidence="1 2">
    <name type="scientific">Inconstantimicrobium mannanitabidum</name>
    <dbReference type="NCBI Taxonomy" id="1604901"/>
    <lineage>
        <taxon>Bacteria</taxon>
        <taxon>Bacillati</taxon>
        <taxon>Bacillota</taxon>
        <taxon>Clostridia</taxon>
        <taxon>Eubacteriales</taxon>
        <taxon>Clostridiaceae</taxon>
        <taxon>Inconstantimicrobium</taxon>
    </lineage>
</organism>
<sequence>MNKNEESKYFIRKVLNEYSRESEIQYEKTGVFDNFYEPFLFYIEKHSTALLETLENKNLLNIDKNSLLEDIMSSSKGTLIGLSMKILISELHERKDNNKLKGATKEETYKYFDDSFLDKENIREILDKYQGLDLLLYLRLNSINSLVSEALLRLQEDIAEIRNSFGLEYNRLQHISMDNGDTHNQGKSVIIFKFEDNTKLVYKPHGLSGDSAMRDIYSWFNKKQGIDTVMTHVNTLDKGNYGWQQFIEYEECTKKSEARDYFYRIGVLLSLFTTLKASDIHSENIIVNKDNPVLIDLETILTNNVRFNLEDGVVKAYIMEIRDSVLNNLLLPQNFESAAIDIDISGLAGDGGQVSKKLYGFSLKNEGTEDICLTRQFVVSTESNNRAALNGVKLDPLDYIMEIEKGFKDCYNLIKDNKEEFIKVIDEAFREGRYRQVLRPTFIYARYLDAAQHPKFMKTLEDRLNIFKNISINDPKISDETVKAYKVNAEVEDLFNEDVPYFSTDYETNNVYTSHNQVIENYFDIPIKDMLHERVRRLNDKNLARQLDYIRNSLLTTKKDLYSKTSDRGENISVNTEDTMETLKNIGDFIFDKALFNKDKTTCTYLNINYSADRAFIGPVSYTLYDGAGLILFLQALAKETKEEKYKKLADATLKGIEEVMPPDLSDLPTAAFSGIVSLTYLYYNLYVMHQDKAYYEKYLNTLKFLEKHEIKEGELLDVIGGAAGIIITLINIYKEDKNLLALHVAKNYGDYLYKQLKQNKEQLSGFSHGYSGFALAFYVLGDAINSEKYANFANEIIEIEDKLYKADEKNWIDLRDHEGHKHKEHKENLNHNTEEDKAIEAQDEEEDHCCIYWCHGAPGILLGRVKALNYLPKDKQKLFKERINDSMETLINQGFIRNQSHSLCHGLLGNLDILLDISKELKDNELEKIYRYNFQSAMKWLKEDGIRYGLYNGAAILTFMTGLSGIGYSLLRSINPKYPSVLALDVMKKEVI</sequence>
<dbReference type="EMBL" id="BROD01000002">
    <property type="protein sequence ID" value="GKX68948.1"/>
    <property type="molecule type" value="Genomic_DNA"/>
</dbReference>
<evidence type="ECO:0000313" key="2">
    <source>
        <dbReference type="Proteomes" id="UP001058074"/>
    </source>
</evidence>
<reference evidence="1" key="1">
    <citation type="journal article" date="2025" name="Int. J. Syst. Evol. Microbiol.">
        <title>Inconstantimicrobium mannanitabidum sp. nov., a novel member of the family Clostridiaceae isolated from anoxic soil under the treatment of reductive soil disinfestation.</title>
        <authorList>
            <person name="Ueki A."/>
            <person name="Tonouchi A."/>
            <person name="Honma S."/>
            <person name="Kaku N."/>
            <person name="Ueki K."/>
        </authorList>
    </citation>
    <scope>NUCLEOTIDE SEQUENCE</scope>
    <source>
        <strain evidence="1">TW13</strain>
    </source>
</reference>
<dbReference type="Proteomes" id="UP001058074">
    <property type="component" value="Unassembled WGS sequence"/>
</dbReference>
<name>A0ACB5RIP4_9CLOT</name>
<gene>
    <name evidence="1" type="ORF">rsdtw13_42060</name>
</gene>
<proteinExistence type="predicted"/>